<dbReference type="FunFam" id="2.40.50.140:FF:000198">
    <property type="entry name" value="Exosome complex component CSL4"/>
    <property type="match status" value="1"/>
</dbReference>
<keyword evidence="3" id="KW-0271">Exosome</keyword>
<dbReference type="GO" id="GO:0006396">
    <property type="term" value="P:RNA processing"/>
    <property type="evidence" value="ECO:0007669"/>
    <property type="project" value="InterPro"/>
</dbReference>
<evidence type="ECO:0000256" key="3">
    <source>
        <dbReference type="ARBA" id="ARBA00022835"/>
    </source>
</evidence>
<protein>
    <recommendedName>
        <fullName evidence="4">S1 motif domain-containing protein</fullName>
    </recommendedName>
</protein>
<dbReference type="Proteomes" id="UP001515480">
    <property type="component" value="Unassembled WGS sequence"/>
</dbReference>
<evidence type="ECO:0000259" key="4">
    <source>
        <dbReference type="PROSITE" id="PS50126"/>
    </source>
</evidence>
<gene>
    <name evidence="5" type="ORF">AB1Y20_022203</name>
</gene>
<dbReference type="InterPro" id="IPR012340">
    <property type="entry name" value="NA-bd_OB-fold"/>
</dbReference>
<dbReference type="AlphaFoldDB" id="A0AB34JIX7"/>
<keyword evidence="6" id="KW-1185">Reference proteome</keyword>
<name>A0AB34JIX7_PRYPA</name>
<reference evidence="5 6" key="1">
    <citation type="journal article" date="2024" name="Science">
        <title>Giant polyketide synthase enzymes in the biosynthesis of giant marine polyether toxins.</title>
        <authorList>
            <person name="Fallon T.R."/>
            <person name="Shende V.V."/>
            <person name="Wierzbicki I.H."/>
            <person name="Pendleton A.L."/>
            <person name="Watervoot N.F."/>
            <person name="Auber R.P."/>
            <person name="Gonzalez D.J."/>
            <person name="Wisecaver J.H."/>
            <person name="Moore B.S."/>
        </authorList>
    </citation>
    <scope>NUCLEOTIDE SEQUENCE [LARGE SCALE GENOMIC DNA]</scope>
    <source>
        <strain evidence="5 6">12B1</strain>
    </source>
</reference>
<dbReference type="SUPFAM" id="SSF50249">
    <property type="entry name" value="Nucleic acid-binding proteins"/>
    <property type="match status" value="1"/>
</dbReference>
<comment type="caution">
    <text evidence="5">The sequence shown here is derived from an EMBL/GenBank/DDBJ whole genome shotgun (WGS) entry which is preliminary data.</text>
</comment>
<evidence type="ECO:0000256" key="2">
    <source>
        <dbReference type="ARBA" id="ARBA00022490"/>
    </source>
</evidence>
<dbReference type="Pfam" id="PF10447">
    <property type="entry name" value="EXOSC1"/>
    <property type="match status" value="1"/>
</dbReference>
<dbReference type="EMBL" id="JBGBPQ010000008">
    <property type="protein sequence ID" value="KAL1520629.1"/>
    <property type="molecule type" value="Genomic_DNA"/>
</dbReference>
<dbReference type="GO" id="GO:0005737">
    <property type="term" value="C:cytoplasm"/>
    <property type="evidence" value="ECO:0007669"/>
    <property type="project" value="TreeGrafter"/>
</dbReference>
<evidence type="ECO:0000313" key="5">
    <source>
        <dbReference type="EMBL" id="KAL1520629.1"/>
    </source>
</evidence>
<sequence length="197" mass="21102">MAAPGSLVVPGQCLGEAHELVAGDGAYLWGSHVRASVVGVFHVSREADGSSRASVAYSKHVTMVPSIGDQVTCRVTRITSRMATVDIICIGREVLSESCTGLIRREDVRNFELDKVEIYLSFRPGDIVLARVISLGDARAYLLTTADPSLGVVSATSAEGASMVPISWNEMECPVTQQREFRKVAKPPNGKQENGLA</sequence>
<dbReference type="InterPro" id="IPR019495">
    <property type="entry name" value="EXOSC1_C"/>
</dbReference>
<dbReference type="PROSITE" id="PS50126">
    <property type="entry name" value="S1"/>
    <property type="match status" value="1"/>
</dbReference>
<evidence type="ECO:0000313" key="6">
    <source>
        <dbReference type="Proteomes" id="UP001515480"/>
    </source>
</evidence>
<comment type="subcellular location">
    <subcellularLocation>
        <location evidence="1">Nucleus</location>
        <location evidence="1">Nucleolus</location>
    </subcellularLocation>
</comment>
<dbReference type="PANTHER" id="PTHR12686">
    <property type="entry name" value="3'-5' EXORIBONUCLEASE CSL4-RELATED"/>
    <property type="match status" value="1"/>
</dbReference>
<dbReference type="Gene3D" id="2.40.50.140">
    <property type="entry name" value="Nucleic acid-binding proteins"/>
    <property type="match status" value="1"/>
</dbReference>
<dbReference type="SUPFAM" id="SSF110324">
    <property type="entry name" value="Ribosomal L27 protein-like"/>
    <property type="match status" value="1"/>
</dbReference>
<dbReference type="InterPro" id="IPR039771">
    <property type="entry name" value="Csl4"/>
</dbReference>
<dbReference type="Gene3D" id="2.40.50.100">
    <property type="match status" value="1"/>
</dbReference>
<dbReference type="PANTHER" id="PTHR12686:SF8">
    <property type="entry name" value="EXOSOME COMPLEX COMPONENT CSL4"/>
    <property type="match status" value="1"/>
</dbReference>
<dbReference type="InterPro" id="IPR003029">
    <property type="entry name" value="S1_domain"/>
</dbReference>
<dbReference type="InterPro" id="IPR025721">
    <property type="entry name" value="Exosome_cplx_N_dom"/>
</dbReference>
<dbReference type="GO" id="GO:0000176">
    <property type="term" value="C:nuclear exosome (RNase complex)"/>
    <property type="evidence" value="ECO:0007669"/>
    <property type="project" value="TreeGrafter"/>
</dbReference>
<accession>A0AB34JIX7</accession>
<dbReference type="GO" id="GO:0005730">
    <property type="term" value="C:nucleolus"/>
    <property type="evidence" value="ECO:0007669"/>
    <property type="project" value="UniProtKB-SubCell"/>
</dbReference>
<keyword evidence="2" id="KW-0963">Cytoplasm</keyword>
<proteinExistence type="predicted"/>
<dbReference type="Pfam" id="PF14382">
    <property type="entry name" value="ECR1_N"/>
    <property type="match status" value="1"/>
</dbReference>
<feature type="domain" description="S1 motif" evidence="4">
    <location>
        <begin position="68"/>
        <end position="147"/>
    </location>
</feature>
<evidence type="ECO:0000256" key="1">
    <source>
        <dbReference type="ARBA" id="ARBA00004604"/>
    </source>
</evidence>
<dbReference type="GO" id="GO:0003723">
    <property type="term" value="F:RNA binding"/>
    <property type="evidence" value="ECO:0007669"/>
    <property type="project" value="InterPro"/>
</dbReference>
<dbReference type="CDD" id="cd05791">
    <property type="entry name" value="S1_CSL4"/>
    <property type="match status" value="1"/>
</dbReference>
<organism evidence="5 6">
    <name type="scientific">Prymnesium parvum</name>
    <name type="common">Toxic golden alga</name>
    <dbReference type="NCBI Taxonomy" id="97485"/>
    <lineage>
        <taxon>Eukaryota</taxon>
        <taxon>Haptista</taxon>
        <taxon>Haptophyta</taxon>
        <taxon>Prymnesiophyceae</taxon>
        <taxon>Prymnesiales</taxon>
        <taxon>Prymnesiaceae</taxon>
        <taxon>Prymnesium</taxon>
    </lineage>
</organism>